<dbReference type="RefSeq" id="WP_230500859.1">
    <property type="nucleotide sequence ID" value="NZ_CAKJTJ010000007.1"/>
</dbReference>
<dbReference type="EMBL" id="CAKJTJ010000007">
    <property type="protein sequence ID" value="CAG9620950.1"/>
    <property type="molecule type" value="Genomic_DNA"/>
</dbReference>
<dbReference type="Gene3D" id="3.40.50.1820">
    <property type="entry name" value="alpha/beta hydrolase"/>
    <property type="match status" value="1"/>
</dbReference>
<organism evidence="1 2">
    <name type="scientific">Sutcliffiella rhizosphaerae</name>
    <dbReference type="NCBI Taxonomy" id="2880967"/>
    <lineage>
        <taxon>Bacteria</taxon>
        <taxon>Bacillati</taxon>
        <taxon>Bacillota</taxon>
        <taxon>Bacilli</taxon>
        <taxon>Bacillales</taxon>
        <taxon>Bacillaceae</taxon>
        <taxon>Sutcliffiella</taxon>
    </lineage>
</organism>
<dbReference type="InterPro" id="IPR025890">
    <property type="entry name" value="Abhydrolase_bac"/>
</dbReference>
<dbReference type="Proteomes" id="UP000789833">
    <property type="component" value="Unassembled WGS sequence"/>
</dbReference>
<dbReference type="Pfam" id="PF12715">
    <property type="entry name" value="Abhydrolase_7"/>
    <property type="match status" value="1"/>
</dbReference>
<proteinExistence type="predicted"/>
<evidence type="ECO:0000313" key="2">
    <source>
        <dbReference type="Proteomes" id="UP000789833"/>
    </source>
</evidence>
<protein>
    <recommendedName>
        <fullName evidence="3">Dienelactone hydrolase</fullName>
    </recommendedName>
</protein>
<dbReference type="SUPFAM" id="SSF53474">
    <property type="entry name" value="alpha/beta-Hydrolases"/>
    <property type="match status" value="1"/>
</dbReference>
<keyword evidence="2" id="KW-1185">Reference proteome</keyword>
<dbReference type="PANTHER" id="PTHR47381">
    <property type="entry name" value="ALPHA/BETA-HYDROLASES SUPERFAMILY PROTEIN"/>
    <property type="match status" value="1"/>
</dbReference>
<accession>A0ABM8YLT2</accession>
<reference evidence="1 2" key="1">
    <citation type="submission" date="2021-10" db="EMBL/GenBank/DDBJ databases">
        <authorList>
            <person name="Criscuolo A."/>
        </authorList>
    </citation>
    <scope>NUCLEOTIDE SEQUENCE [LARGE SCALE GENOMIC DNA]</scope>
    <source>
        <strain evidence="2">CIP 111883</strain>
    </source>
</reference>
<evidence type="ECO:0008006" key="3">
    <source>
        <dbReference type="Google" id="ProtNLM"/>
    </source>
</evidence>
<sequence>MWNPDKFLDNLYGEKLTSHTKTYNPKWKEKLLEEFKELLGNFSIHPQVEKPRILEVREEEGYTRIRMTMETYPDLWMPFYLLIPIIDRNKPFPVVLALHGHGYGSKEIVGLNPDGSETEEDGIHKNFAVALVKRGVIVAAPELIGFGDRRTSKVTADEPPIANSCFQLASSLLLMGKTLPGLRVFECRRMLDYLSTREDIDITKIGCMGLSGGGLVSAFTSIVDQRIIATVISGYTNTFKGSIMDRNHCLDNYVPSILKHAEMPELIGLIAPRALFIESGYKDQVFPIQEAQTAVQTLTEIYHAFNSKMEAHYFNGGHEICGEKSYDWLLTQLQQ</sequence>
<evidence type="ECO:0000313" key="1">
    <source>
        <dbReference type="EMBL" id="CAG9620950.1"/>
    </source>
</evidence>
<name>A0ABM8YLT2_9BACI</name>
<gene>
    <name evidence="1" type="ORF">BACCIP111883_01722</name>
</gene>
<dbReference type="InterPro" id="IPR029058">
    <property type="entry name" value="AB_hydrolase_fold"/>
</dbReference>
<comment type="caution">
    <text evidence="1">The sequence shown here is derived from an EMBL/GenBank/DDBJ whole genome shotgun (WGS) entry which is preliminary data.</text>
</comment>
<dbReference type="PANTHER" id="PTHR47381:SF3">
    <property type="entry name" value="ALPHA_BETA-HYDROLASES SUPERFAMILY PROTEIN"/>
    <property type="match status" value="1"/>
</dbReference>